<dbReference type="Gramene" id="KZM80431">
    <property type="protein sequence ID" value="KZM80431"/>
    <property type="gene ID" value="DCAR_032330"/>
</dbReference>
<gene>
    <name evidence="1" type="ORF">DCAR_0934514</name>
</gene>
<reference evidence="1" key="2">
    <citation type="submission" date="2022-03" db="EMBL/GenBank/DDBJ databases">
        <title>Draft title - Genomic analysis of global carrot germplasm unveils the trajectory of domestication and the origin of high carotenoid orange carrot.</title>
        <authorList>
            <person name="Iorizzo M."/>
            <person name="Ellison S."/>
            <person name="Senalik D."/>
            <person name="Macko-Podgorni A."/>
            <person name="Grzebelus D."/>
            <person name="Bostan H."/>
            <person name="Rolling W."/>
            <person name="Curaba J."/>
            <person name="Simon P."/>
        </authorList>
    </citation>
    <scope>NUCLEOTIDE SEQUENCE</scope>
    <source>
        <tissue evidence="1">Leaf</tissue>
    </source>
</reference>
<organism evidence="1 2">
    <name type="scientific">Daucus carota subsp. sativus</name>
    <name type="common">Carrot</name>
    <dbReference type="NCBI Taxonomy" id="79200"/>
    <lineage>
        <taxon>Eukaryota</taxon>
        <taxon>Viridiplantae</taxon>
        <taxon>Streptophyta</taxon>
        <taxon>Embryophyta</taxon>
        <taxon>Tracheophyta</taxon>
        <taxon>Spermatophyta</taxon>
        <taxon>Magnoliopsida</taxon>
        <taxon>eudicotyledons</taxon>
        <taxon>Gunneridae</taxon>
        <taxon>Pentapetalae</taxon>
        <taxon>asterids</taxon>
        <taxon>campanulids</taxon>
        <taxon>Apiales</taxon>
        <taxon>Apiaceae</taxon>
        <taxon>Apioideae</taxon>
        <taxon>Scandiceae</taxon>
        <taxon>Daucinae</taxon>
        <taxon>Daucus</taxon>
        <taxon>Daucus sect. Daucus</taxon>
    </lineage>
</organism>
<reference evidence="1" key="1">
    <citation type="journal article" date="2016" name="Nat. Genet.">
        <title>A high-quality carrot genome assembly provides new insights into carotenoid accumulation and asterid genome evolution.</title>
        <authorList>
            <person name="Iorizzo M."/>
            <person name="Ellison S."/>
            <person name="Senalik D."/>
            <person name="Zeng P."/>
            <person name="Satapoomin P."/>
            <person name="Huang J."/>
            <person name="Bowman M."/>
            <person name="Iovene M."/>
            <person name="Sanseverino W."/>
            <person name="Cavagnaro P."/>
            <person name="Yildiz M."/>
            <person name="Macko-Podgorni A."/>
            <person name="Moranska E."/>
            <person name="Grzebelus E."/>
            <person name="Grzebelus D."/>
            <person name="Ashrafi H."/>
            <person name="Zheng Z."/>
            <person name="Cheng S."/>
            <person name="Spooner D."/>
            <person name="Van Deynze A."/>
            <person name="Simon P."/>
        </authorList>
    </citation>
    <scope>NUCLEOTIDE SEQUENCE</scope>
    <source>
        <tissue evidence="1">Leaf</tissue>
    </source>
</reference>
<dbReference type="AlphaFoldDB" id="A0A175YB58"/>
<dbReference type="Proteomes" id="UP000077755">
    <property type="component" value="Chromosome 9"/>
</dbReference>
<protein>
    <submittedName>
        <fullName evidence="1">Uncharacterized protein</fullName>
    </submittedName>
</protein>
<name>A0A175YB58_DAUCS</name>
<accession>A0A175YB58</accession>
<evidence type="ECO:0000313" key="2">
    <source>
        <dbReference type="Proteomes" id="UP000077755"/>
    </source>
</evidence>
<evidence type="ECO:0000313" key="1">
    <source>
        <dbReference type="EMBL" id="WOH14984.1"/>
    </source>
</evidence>
<proteinExistence type="predicted"/>
<dbReference type="EMBL" id="CP093351">
    <property type="protein sequence ID" value="WOH14984.1"/>
    <property type="molecule type" value="Genomic_DNA"/>
</dbReference>
<sequence length="174" mass="20440">MLCFSSYPHHTFHGQHPFAGTILLTNDQHLEALHAILNHGPAEGSHIQPLKFTKYTFEELRLCFGTLDGDFRPLYFYFHWPGHPEKLNKDMSQKRLEPLVARSYWKRSESIDEGKDVWAVEDYRFDYICLNPAYYYHDAIPTAEKMMINVLLCVHGCIVPLQLLRHISRCYLLE</sequence>
<keyword evidence="2" id="KW-1185">Reference proteome</keyword>